<dbReference type="Proteomes" id="UP001056981">
    <property type="component" value="Chromosome"/>
</dbReference>
<evidence type="ECO:0000313" key="4">
    <source>
        <dbReference type="Proteomes" id="UP001056981"/>
    </source>
</evidence>
<feature type="chain" id="PRO_5040241885" description="Lipoprotein" evidence="2">
    <location>
        <begin position="32"/>
        <end position="176"/>
    </location>
</feature>
<feature type="compositionally biased region" description="Basic and acidic residues" evidence="1">
    <location>
        <begin position="136"/>
        <end position="165"/>
    </location>
</feature>
<evidence type="ECO:0000256" key="2">
    <source>
        <dbReference type="SAM" id="SignalP"/>
    </source>
</evidence>
<dbReference type="EMBL" id="CP051635">
    <property type="protein sequence ID" value="UTD00463.1"/>
    <property type="molecule type" value="Genomic_DNA"/>
</dbReference>
<gene>
    <name evidence="3" type="ORF">E4N86_07025</name>
</gene>
<name>A0A9Q9BP43_TREDN</name>
<keyword evidence="2" id="KW-0732">Signal</keyword>
<proteinExistence type="predicted"/>
<dbReference type="PROSITE" id="PS51257">
    <property type="entry name" value="PROKAR_LIPOPROTEIN"/>
    <property type="match status" value="1"/>
</dbReference>
<dbReference type="RefSeq" id="WP_253718183.1">
    <property type="nucleotide sequence ID" value="NZ_CP051522.1"/>
</dbReference>
<organism evidence="3 4">
    <name type="scientific">Treponema denticola</name>
    <dbReference type="NCBI Taxonomy" id="158"/>
    <lineage>
        <taxon>Bacteria</taxon>
        <taxon>Pseudomonadati</taxon>
        <taxon>Spirochaetota</taxon>
        <taxon>Spirochaetia</taxon>
        <taxon>Spirochaetales</taxon>
        <taxon>Treponemataceae</taxon>
        <taxon>Treponema</taxon>
    </lineage>
</organism>
<sequence length="176" mass="20108">MTKKIKTRFYVFNLLILTAAISLLFSCSSLPTDETVPANLTPIELNQRAQAELDNGSLRNALEYYKIVIKRYGTDASTRTAAEYEIAHIYISQKKWLEADDMLKAIIDRYEMAGGAGLAPKYLVLARKDYKRTQEYIQKHSLRKKDTQKKDTQKKDMQNEEKDSEPSNGITIQPAP</sequence>
<feature type="signal peptide" evidence="2">
    <location>
        <begin position="1"/>
        <end position="31"/>
    </location>
</feature>
<dbReference type="Gene3D" id="1.25.40.10">
    <property type="entry name" value="Tetratricopeptide repeat domain"/>
    <property type="match status" value="1"/>
</dbReference>
<evidence type="ECO:0000313" key="3">
    <source>
        <dbReference type="EMBL" id="UTD00463.1"/>
    </source>
</evidence>
<dbReference type="SUPFAM" id="SSF48452">
    <property type="entry name" value="TPR-like"/>
    <property type="match status" value="1"/>
</dbReference>
<dbReference type="AlphaFoldDB" id="A0A9Q9BP43"/>
<reference evidence="3" key="1">
    <citation type="submission" date="2020-04" db="EMBL/GenBank/DDBJ databases">
        <title>Comparative genomics of oral phylogroup-2 Treponema strains.</title>
        <authorList>
            <person name="Zeng H."/>
            <person name="Chan Y.K."/>
            <person name="Watt R.M."/>
        </authorList>
    </citation>
    <scope>NUCLEOTIDE SEQUENCE</scope>
    <source>
        <strain evidence="3">OMZ 905</strain>
    </source>
</reference>
<feature type="region of interest" description="Disordered" evidence="1">
    <location>
        <begin position="136"/>
        <end position="176"/>
    </location>
</feature>
<evidence type="ECO:0008006" key="5">
    <source>
        <dbReference type="Google" id="ProtNLM"/>
    </source>
</evidence>
<feature type="compositionally biased region" description="Polar residues" evidence="1">
    <location>
        <begin position="166"/>
        <end position="176"/>
    </location>
</feature>
<dbReference type="InterPro" id="IPR011990">
    <property type="entry name" value="TPR-like_helical_dom_sf"/>
</dbReference>
<accession>A0A9Q9BP43</accession>
<protein>
    <recommendedName>
        <fullName evidence="5">Lipoprotein</fullName>
    </recommendedName>
</protein>
<evidence type="ECO:0000256" key="1">
    <source>
        <dbReference type="SAM" id="MobiDB-lite"/>
    </source>
</evidence>